<dbReference type="PANTHER" id="PTHR47966">
    <property type="entry name" value="BETA-SITE APP-CLEAVING ENZYME, ISOFORM A-RELATED"/>
    <property type="match status" value="1"/>
</dbReference>
<comment type="similarity">
    <text evidence="1">Belongs to the peptidase A1 family.</text>
</comment>
<dbReference type="SUPFAM" id="SSF50630">
    <property type="entry name" value="Acid proteases"/>
    <property type="match status" value="1"/>
</dbReference>
<reference evidence="6" key="1">
    <citation type="submission" date="2020-01" db="EMBL/GenBank/DDBJ databases">
        <authorList>
            <consortium name="DOE Joint Genome Institute"/>
            <person name="Haridas S."/>
            <person name="Albert R."/>
            <person name="Binder M."/>
            <person name="Bloem J."/>
            <person name="Labutti K."/>
            <person name="Salamov A."/>
            <person name="Andreopoulos B."/>
            <person name="Baker S.E."/>
            <person name="Barry K."/>
            <person name="Bills G."/>
            <person name="Bluhm B.H."/>
            <person name="Cannon C."/>
            <person name="Castanera R."/>
            <person name="Culley D.E."/>
            <person name="Daum C."/>
            <person name="Ezra D."/>
            <person name="Gonzalez J.B."/>
            <person name="Henrissat B."/>
            <person name="Kuo A."/>
            <person name="Liang C."/>
            <person name="Lipzen A."/>
            <person name="Lutzoni F."/>
            <person name="Magnuson J."/>
            <person name="Mondo S."/>
            <person name="Nolan M."/>
            <person name="Ohm R."/>
            <person name="Pangilinan J."/>
            <person name="Park H.-J."/>
            <person name="Ramirez L."/>
            <person name="Alfaro M."/>
            <person name="Sun H."/>
            <person name="Tritt A."/>
            <person name="Yoshinaga Y."/>
            <person name="Zwiers L.-H."/>
            <person name="Turgeon B.G."/>
            <person name="Goodwin S.B."/>
            <person name="Spatafora J.W."/>
            <person name="Crous P.W."/>
            <person name="Grigoriev I.V."/>
        </authorList>
    </citation>
    <scope>NUCLEOTIDE SEQUENCE</scope>
    <source>
        <strain evidence="6">CBS 342.82</strain>
    </source>
</reference>
<dbReference type="CDD" id="cd05471">
    <property type="entry name" value="pepsin_like"/>
    <property type="match status" value="1"/>
</dbReference>
<feature type="compositionally biased region" description="Basic and acidic residues" evidence="2">
    <location>
        <begin position="482"/>
        <end position="493"/>
    </location>
</feature>
<evidence type="ECO:0000256" key="1">
    <source>
        <dbReference type="ARBA" id="ARBA00007447"/>
    </source>
</evidence>
<protein>
    <submittedName>
        <fullName evidence="6">Acid protease</fullName>
    </submittedName>
</protein>
<dbReference type="Pfam" id="PF00026">
    <property type="entry name" value="Asp"/>
    <property type="match status" value="1"/>
</dbReference>
<dbReference type="InterPro" id="IPR001461">
    <property type="entry name" value="Aspartic_peptidase_A1"/>
</dbReference>
<reference evidence="6" key="3">
    <citation type="submission" date="2025-08" db="UniProtKB">
        <authorList>
            <consortium name="RefSeq"/>
        </authorList>
    </citation>
    <scope>IDENTIFICATION</scope>
    <source>
        <strain evidence="6">CBS 342.82</strain>
    </source>
</reference>
<accession>A0A6J3LSG2</accession>
<keyword evidence="6" id="KW-0378">Hydrolase</keyword>
<reference evidence="6" key="2">
    <citation type="submission" date="2020-04" db="EMBL/GenBank/DDBJ databases">
        <authorList>
            <consortium name="NCBI Genome Project"/>
        </authorList>
    </citation>
    <scope>NUCLEOTIDE SEQUENCE</scope>
    <source>
        <strain evidence="6">CBS 342.82</strain>
    </source>
</reference>
<evidence type="ECO:0000256" key="3">
    <source>
        <dbReference type="SAM" id="Phobius"/>
    </source>
</evidence>
<evidence type="ECO:0000313" key="5">
    <source>
        <dbReference type="Proteomes" id="UP000504637"/>
    </source>
</evidence>
<evidence type="ECO:0000256" key="2">
    <source>
        <dbReference type="SAM" id="MobiDB-lite"/>
    </source>
</evidence>
<keyword evidence="3" id="KW-0472">Membrane</keyword>
<dbReference type="GeneID" id="54363731"/>
<name>A0A6J3LSG2_9PEZI</name>
<dbReference type="InterPro" id="IPR033121">
    <property type="entry name" value="PEPTIDASE_A1"/>
</dbReference>
<dbReference type="OrthoDB" id="4074350at2759"/>
<dbReference type="AlphaFoldDB" id="A0A6J3LSG2"/>
<proteinExistence type="inferred from homology"/>
<keyword evidence="6" id="KW-0645">Protease</keyword>
<gene>
    <name evidence="6" type="ORF">K489DRAFT_384760</name>
</gene>
<dbReference type="Gene3D" id="2.40.70.10">
    <property type="entry name" value="Acid Proteases"/>
    <property type="match status" value="2"/>
</dbReference>
<keyword evidence="3" id="KW-0812">Transmembrane</keyword>
<dbReference type="Proteomes" id="UP000504637">
    <property type="component" value="Unplaced"/>
</dbReference>
<keyword evidence="5" id="KW-1185">Reference proteome</keyword>
<dbReference type="GO" id="GO:0006508">
    <property type="term" value="P:proteolysis"/>
    <property type="evidence" value="ECO:0007669"/>
    <property type="project" value="UniProtKB-KW"/>
</dbReference>
<dbReference type="GO" id="GO:0004190">
    <property type="term" value="F:aspartic-type endopeptidase activity"/>
    <property type="evidence" value="ECO:0007669"/>
    <property type="project" value="InterPro"/>
</dbReference>
<keyword evidence="3" id="KW-1133">Transmembrane helix</keyword>
<evidence type="ECO:0000259" key="4">
    <source>
        <dbReference type="PROSITE" id="PS51767"/>
    </source>
</evidence>
<feature type="domain" description="Peptidase A1" evidence="4">
    <location>
        <begin position="27"/>
        <end position="384"/>
    </location>
</feature>
<sequence length="554" mass="59773">MAAHVSTIAPISWTPSTHWEGNDGSWNTFVVRAGTPPQEFRILPSTSGQELWLPDPSACAIISPSNPGYCGSVRGVLPYNGTNSPGFNKNASTSWDPVGLFTLTAIESRLGYFGNGDYGLDTVTWGNDTNSPKLTSQVVASTATLQWWMGLAGLGPKAINFTTYNDPTDSYLSRLAGVGAIDGLSWGYTAGAHYRANTPASLTLGGFDEARYVSPGMSFPMYADDSRSLSIGTVQMAASNTLKGDVNLYTASSRDLFLIDSAVPHIWVPEGDIPKWVDAFGLTYDNATELFLVSDATRSRLQTLNPTVTFTFKNNVIQAPGPTMNITLPYAAFDLQASYPYYTNATNYFPIRRAANSTQYVLGRTFLQEAYLIADYNRQNFTVAPARSPDNTTDPRLIPIRKPVASSSLSAPIATIGGLSSAATGGLIAGLAILALLAAALAAILLSRWRKRRRAQARTSETAGVLPRAELPCDGPTFCEAPSDHASHEKDSTLARPEFYSKPSASDRSSDVFEMPAAPVGHETGLMAEVPGSEGVRPELEDRRKFSFERDRRD</sequence>
<feature type="transmembrane region" description="Helical" evidence="3">
    <location>
        <begin position="426"/>
        <end position="446"/>
    </location>
</feature>
<dbReference type="RefSeq" id="XP_033455609.1">
    <property type="nucleotide sequence ID" value="XM_033605931.1"/>
</dbReference>
<dbReference type="InterPro" id="IPR021109">
    <property type="entry name" value="Peptidase_aspartic_dom_sf"/>
</dbReference>
<dbReference type="InterPro" id="IPR034164">
    <property type="entry name" value="Pepsin-like_dom"/>
</dbReference>
<evidence type="ECO:0000313" key="6">
    <source>
        <dbReference type="RefSeq" id="XP_033455609.1"/>
    </source>
</evidence>
<dbReference type="PROSITE" id="PS51767">
    <property type="entry name" value="PEPTIDASE_A1"/>
    <property type="match status" value="1"/>
</dbReference>
<feature type="compositionally biased region" description="Basic and acidic residues" evidence="2">
    <location>
        <begin position="536"/>
        <end position="554"/>
    </location>
</feature>
<feature type="region of interest" description="Disordered" evidence="2">
    <location>
        <begin position="480"/>
        <end position="554"/>
    </location>
</feature>
<organism evidence="6">
    <name type="scientific">Dissoconium aciculare CBS 342.82</name>
    <dbReference type="NCBI Taxonomy" id="1314786"/>
    <lineage>
        <taxon>Eukaryota</taxon>
        <taxon>Fungi</taxon>
        <taxon>Dikarya</taxon>
        <taxon>Ascomycota</taxon>
        <taxon>Pezizomycotina</taxon>
        <taxon>Dothideomycetes</taxon>
        <taxon>Dothideomycetidae</taxon>
        <taxon>Mycosphaerellales</taxon>
        <taxon>Dissoconiaceae</taxon>
        <taxon>Dissoconium</taxon>
    </lineage>
</organism>
<dbReference type="GO" id="GO:0000324">
    <property type="term" value="C:fungal-type vacuole"/>
    <property type="evidence" value="ECO:0007669"/>
    <property type="project" value="TreeGrafter"/>
</dbReference>
<dbReference type="PANTHER" id="PTHR47966:SF51">
    <property type="entry name" value="BETA-SITE APP-CLEAVING ENZYME, ISOFORM A-RELATED"/>
    <property type="match status" value="1"/>
</dbReference>
<dbReference type="PRINTS" id="PR00792">
    <property type="entry name" value="PEPSIN"/>
</dbReference>